<keyword evidence="3 5" id="KW-0808">Transferase</keyword>
<reference evidence="8" key="1">
    <citation type="submission" date="2019-01" db="EMBL/GenBank/DDBJ databases">
        <title>Gri0909 isolated from a small marine red alga.</title>
        <authorList>
            <person name="Kim J."/>
            <person name="Jeong S.E."/>
            <person name="Jeon C.O."/>
        </authorList>
    </citation>
    <scope>NUCLEOTIDE SEQUENCE [LARGE SCALE GENOMIC DNA]</scope>
    <source>
        <strain evidence="8">Gri0909</strain>
    </source>
</reference>
<dbReference type="OrthoDB" id="9795085at2"/>
<organism evidence="7 8">
    <name type="scientific">Hwanghaeella grinnelliae</name>
    <dbReference type="NCBI Taxonomy" id="2500179"/>
    <lineage>
        <taxon>Bacteria</taxon>
        <taxon>Pseudomonadati</taxon>
        <taxon>Pseudomonadota</taxon>
        <taxon>Alphaproteobacteria</taxon>
        <taxon>Rhodospirillales</taxon>
        <taxon>Rhodospirillaceae</taxon>
        <taxon>Hwanghaeella</taxon>
    </lineage>
</organism>
<feature type="domain" description="Methyltransferase" evidence="6">
    <location>
        <begin position="34"/>
        <end position="123"/>
    </location>
</feature>
<name>A0A3S2Z962_9PROT</name>
<accession>A0A3S2Z962</accession>
<dbReference type="PANTHER" id="PTHR43861">
    <property type="entry name" value="TRANS-ACONITATE 2-METHYLTRANSFERASE-RELATED"/>
    <property type="match status" value="1"/>
</dbReference>
<keyword evidence="4 5" id="KW-0949">S-adenosyl-L-methionine</keyword>
<evidence type="ECO:0000256" key="3">
    <source>
        <dbReference type="ARBA" id="ARBA00022679"/>
    </source>
</evidence>
<dbReference type="RefSeq" id="WP_127763673.1">
    <property type="nucleotide sequence ID" value="NZ_SADE01000001.1"/>
</dbReference>
<comment type="caution">
    <text evidence="7">The sequence shown here is derived from an EMBL/GenBank/DDBJ whole genome shotgun (WGS) entry which is preliminary data.</text>
</comment>
<dbReference type="GO" id="GO:0030798">
    <property type="term" value="F:trans-aconitate 2-methyltransferase activity"/>
    <property type="evidence" value="ECO:0007669"/>
    <property type="project" value="UniProtKB-UniRule"/>
</dbReference>
<evidence type="ECO:0000256" key="1">
    <source>
        <dbReference type="ARBA" id="ARBA00022490"/>
    </source>
</evidence>
<evidence type="ECO:0000256" key="2">
    <source>
        <dbReference type="ARBA" id="ARBA00022603"/>
    </source>
</evidence>
<evidence type="ECO:0000259" key="6">
    <source>
        <dbReference type="Pfam" id="PF13649"/>
    </source>
</evidence>
<dbReference type="SUPFAM" id="SSF53335">
    <property type="entry name" value="S-adenosyl-L-methionine-dependent methyltransferases"/>
    <property type="match status" value="1"/>
</dbReference>
<dbReference type="GO" id="GO:0032259">
    <property type="term" value="P:methylation"/>
    <property type="evidence" value="ECO:0007669"/>
    <property type="project" value="UniProtKB-KW"/>
</dbReference>
<dbReference type="CDD" id="cd02440">
    <property type="entry name" value="AdoMet_MTases"/>
    <property type="match status" value="1"/>
</dbReference>
<dbReference type="EC" id="2.1.1.144" evidence="5"/>
<evidence type="ECO:0000313" key="7">
    <source>
        <dbReference type="EMBL" id="RVU38301.1"/>
    </source>
</evidence>
<dbReference type="Proteomes" id="UP000287447">
    <property type="component" value="Unassembled WGS sequence"/>
</dbReference>
<comment type="subcellular location">
    <subcellularLocation>
        <location evidence="5">Cytoplasm</location>
    </subcellularLocation>
</comment>
<evidence type="ECO:0000256" key="4">
    <source>
        <dbReference type="ARBA" id="ARBA00022691"/>
    </source>
</evidence>
<proteinExistence type="inferred from homology"/>
<dbReference type="Gene3D" id="3.40.50.150">
    <property type="entry name" value="Vaccinia Virus protein VP39"/>
    <property type="match status" value="1"/>
</dbReference>
<dbReference type="InterPro" id="IPR023506">
    <property type="entry name" value="Trans-aconitate_MeTrfase"/>
</dbReference>
<dbReference type="HAMAP" id="MF_00560">
    <property type="entry name" value="Tran_acon_Me_trans"/>
    <property type="match status" value="1"/>
</dbReference>
<comment type="catalytic activity">
    <reaction evidence="5">
        <text>trans-aconitate + S-adenosyl-L-methionine = (E)-3-(methoxycarbonyl)pent-2-enedioate + S-adenosyl-L-homocysteine</text>
        <dbReference type="Rhea" id="RHEA:14969"/>
        <dbReference type="ChEBI" id="CHEBI:15708"/>
        <dbReference type="ChEBI" id="CHEBI:57470"/>
        <dbReference type="ChEBI" id="CHEBI:57856"/>
        <dbReference type="ChEBI" id="CHEBI:59789"/>
        <dbReference type="EC" id="2.1.1.144"/>
    </reaction>
</comment>
<evidence type="ECO:0000256" key="5">
    <source>
        <dbReference type="HAMAP-Rule" id="MF_00560"/>
    </source>
</evidence>
<dbReference type="InterPro" id="IPR023149">
    <property type="entry name" value="Trans_acon_MeTrfase_C"/>
</dbReference>
<dbReference type="AlphaFoldDB" id="A0A3S2Z962"/>
<gene>
    <name evidence="5" type="primary">tam</name>
    <name evidence="7" type="ORF">EOI86_03135</name>
</gene>
<keyword evidence="2 5" id="KW-0489">Methyltransferase</keyword>
<comment type="function">
    <text evidence="5">Catalyzes the S-adenosylmethionine monomethyl esterification of trans-aconitate.</text>
</comment>
<dbReference type="InterPro" id="IPR041698">
    <property type="entry name" value="Methyltransf_25"/>
</dbReference>
<dbReference type="Pfam" id="PF13649">
    <property type="entry name" value="Methyltransf_25"/>
    <property type="match status" value="1"/>
</dbReference>
<dbReference type="GO" id="GO:0005737">
    <property type="term" value="C:cytoplasm"/>
    <property type="evidence" value="ECO:0007669"/>
    <property type="project" value="UniProtKB-SubCell"/>
</dbReference>
<dbReference type="PANTHER" id="PTHR43861:SF1">
    <property type="entry name" value="TRANS-ACONITATE 2-METHYLTRANSFERASE"/>
    <property type="match status" value="1"/>
</dbReference>
<dbReference type="InterPro" id="IPR029063">
    <property type="entry name" value="SAM-dependent_MTases_sf"/>
</dbReference>
<comment type="similarity">
    <text evidence="5">Belongs to the methyltransferase superfamily. Tam family.</text>
</comment>
<keyword evidence="8" id="KW-1185">Reference proteome</keyword>
<dbReference type="Gene3D" id="1.10.150.290">
    <property type="entry name" value="S-adenosyl-L-methionine-dependent methyltransferases"/>
    <property type="match status" value="1"/>
</dbReference>
<dbReference type="EMBL" id="SADE01000001">
    <property type="protein sequence ID" value="RVU38301.1"/>
    <property type="molecule type" value="Genomic_DNA"/>
</dbReference>
<sequence>MVWDPHQYLAFAGHRLRPALDLLARIPDKGQKKIVDLGCGPGTVTTFLTDRWPDADVLGLDSSEEMLAKAGEAAPNARFEVADIGEWEPSEPVDLIYTNAALHWLPDHQDLFPKLFSHLKPGGILAVQIPRNFSRPSHISVAEAAKDGPWEATLAPMIKPPPTHAPNVYYDILAPLAGELDIWETNYIQALEGDNPVAEWTKGTWLRPFLDALDEPDKSGFEQAYRKRIAAAYPKQENGKTLLPFLRLFIVAGKPE</sequence>
<protein>
    <recommendedName>
        <fullName evidence="5">Trans-aconitate 2-methyltransferase</fullName>
        <ecNumber evidence="5">2.1.1.144</ecNumber>
    </recommendedName>
</protein>
<keyword evidence="1 5" id="KW-0963">Cytoplasm</keyword>
<evidence type="ECO:0000313" key="8">
    <source>
        <dbReference type="Proteomes" id="UP000287447"/>
    </source>
</evidence>